<evidence type="ECO:0000313" key="3">
    <source>
        <dbReference type="Proteomes" id="UP000467841"/>
    </source>
</evidence>
<dbReference type="EMBL" id="CACVBM020001495">
    <property type="protein sequence ID" value="CAA7051882.1"/>
    <property type="molecule type" value="Genomic_DNA"/>
</dbReference>
<feature type="region of interest" description="Disordered" evidence="1">
    <location>
        <begin position="70"/>
        <end position="94"/>
    </location>
</feature>
<dbReference type="PANTHER" id="PTHR23213">
    <property type="entry name" value="FORMIN-RELATED"/>
    <property type="match status" value="1"/>
</dbReference>
<dbReference type="AlphaFoldDB" id="A0A6D2KXD3"/>
<reference evidence="2" key="1">
    <citation type="submission" date="2020-01" db="EMBL/GenBank/DDBJ databases">
        <authorList>
            <person name="Mishra B."/>
        </authorList>
    </citation>
    <scope>NUCLEOTIDE SEQUENCE [LARGE SCALE GENOMIC DNA]</scope>
</reference>
<evidence type="ECO:0000256" key="1">
    <source>
        <dbReference type="SAM" id="MobiDB-lite"/>
    </source>
</evidence>
<dbReference type="GO" id="GO:0051015">
    <property type="term" value="F:actin filament binding"/>
    <property type="evidence" value="ECO:0007669"/>
    <property type="project" value="InterPro"/>
</dbReference>
<dbReference type="InterPro" id="IPR042201">
    <property type="entry name" value="FH2_Formin_sf"/>
</dbReference>
<evidence type="ECO:0000313" key="2">
    <source>
        <dbReference type="EMBL" id="CAA7051882.1"/>
    </source>
</evidence>
<dbReference type="Gene3D" id="1.20.58.2220">
    <property type="entry name" value="Formin, FH2 domain"/>
    <property type="match status" value="1"/>
</dbReference>
<dbReference type="OrthoDB" id="1668162at2759"/>
<dbReference type="PANTHER" id="PTHR23213:SF352">
    <property type="entry name" value="FORMIN-LIKE PROTEIN 9"/>
    <property type="match status" value="1"/>
</dbReference>
<comment type="caution">
    <text evidence="2">The sequence shown here is derived from an EMBL/GenBank/DDBJ whole genome shotgun (WGS) entry which is preliminary data.</text>
</comment>
<dbReference type="InterPro" id="IPR027643">
    <property type="entry name" value="Formin-like_plant"/>
</dbReference>
<name>A0A6D2KXD3_9BRAS</name>
<gene>
    <name evidence="2" type="ORF">MERR_LOCUS39117</name>
</gene>
<keyword evidence="3" id="KW-1185">Reference proteome</keyword>
<dbReference type="GO" id="GO:0045010">
    <property type="term" value="P:actin nucleation"/>
    <property type="evidence" value="ECO:0007669"/>
    <property type="project" value="InterPro"/>
</dbReference>
<dbReference type="SUPFAM" id="SSF101447">
    <property type="entry name" value="Formin homology 2 domain (FH2 domain)"/>
    <property type="match status" value="1"/>
</dbReference>
<sequence length="810" mass="95032">MGPEETTGVGDRISALKRKVEKIKSFLVKMEKFLDDKDRLEKQNLGGKEKEESSVLDELQQYLRDAKVTKNQKEEIQASRAIASHAGGSPESSDPILEQNQLMTFPEEKKVPVFVSEKVADERGMPISVENLLSEEQLGDQKEADAERTKPACQLFDQMIVRGKVVTNKRKKKRWKASLEIQEGLEKHLSSEEKERTSPSWIEVRNRFGAKGKKRVVNQDMYACQVLDKTSMVQKRATRKKKKKFTKVKRSKYKCGKVNQEEYKFRRQNNKGLMKQCKLVNYLVSYIHQIFGTRFRRRITKKRKKRTRLEEHEREVIKHELVFAKLFWGHKAVLKKLARWKKHKFKQKHNEQKEEIKATLLRQQIVNLWNPKLEPELYRRGFNEWFKKKHGYEGAYLRDDRLLQLSGLLMQKSKLLAAKTRKRTKSKYKRLAKKKMFWTSGKRHRFRHKHKKKEGMNEKFPWLCEMWLLRFTQRRKRKNKYVESQKKTRKTLCEVEIICSWEGLVKLEKITKNGNPSICLKNGLWVSFVLNNTEISLLKSMERKHFQYSEKEASQGKELIERRDFKRVSALSLGKGGGGVLKLQQLTLGNGKQLVVMKESYGSHGDSFVMSFLVSYIFTTVAVECKNKSLVWDEFDMERHERESLVINVEAIVHTWRSHVHSYDLLAWVYTLEAKNKHEQAEELLDIRTAAAQEGGRFSKTNDISKKLLYQGIKNIEELLLRSESSGSSGDKKWMEFRERMTRFLKTAGEEIQAIKTQEISTLSALEKVTEHFHGDSYKEGHTLRSFMVVRDFLSILDKVCNEMGDRFSS</sequence>
<dbReference type="Proteomes" id="UP000467841">
    <property type="component" value="Unassembled WGS sequence"/>
</dbReference>
<protein>
    <submittedName>
        <fullName evidence="2">Uncharacterized protein</fullName>
    </submittedName>
</protein>
<proteinExistence type="predicted"/>
<accession>A0A6D2KXD3</accession>
<organism evidence="2 3">
    <name type="scientific">Microthlaspi erraticum</name>
    <dbReference type="NCBI Taxonomy" id="1685480"/>
    <lineage>
        <taxon>Eukaryota</taxon>
        <taxon>Viridiplantae</taxon>
        <taxon>Streptophyta</taxon>
        <taxon>Embryophyta</taxon>
        <taxon>Tracheophyta</taxon>
        <taxon>Spermatophyta</taxon>
        <taxon>Magnoliopsida</taxon>
        <taxon>eudicotyledons</taxon>
        <taxon>Gunneridae</taxon>
        <taxon>Pentapetalae</taxon>
        <taxon>rosids</taxon>
        <taxon>malvids</taxon>
        <taxon>Brassicales</taxon>
        <taxon>Brassicaceae</taxon>
        <taxon>Coluteocarpeae</taxon>
        <taxon>Microthlaspi</taxon>
    </lineage>
</organism>